<evidence type="ECO:0000313" key="2">
    <source>
        <dbReference type="EMBL" id="VDN14142.1"/>
    </source>
</evidence>
<dbReference type="GO" id="GO:0005524">
    <property type="term" value="F:ATP binding"/>
    <property type="evidence" value="ECO:0007669"/>
    <property type="project" value="InterPro"/>
</dbReference>
<dbReference type="AlphaFoldDB" id="A0A3P7P1I3"/>
<keyword evidence="3" id="KW-1185">Reference proteome</keyword>
<proteinExistence type="predicted"/>
<dbReference type="InterPro" id="IPR036678">
    <property type="entry name" value="MutS_con_dom_sf"/>
</dbReference>
<sequence length="152" mass="17000">MDCSLNESFSTSSYLQPPSSRLDAETSQSRHLLVILEDRSANDGDNPNKFGVAILKTVTGEIMILLERGNPSQKLKTILKSRLPDVPLENLTPKKQFLTATETLQVLDSANYFALGAASKEHSETESAQKRAHWPEELVKMLDPCEHIFIFK</sequence>
<gene>
    <name evidence="2" type="ORF">DILT_LOCUS9973</name>
</gene>
<dbReference type="Gene3D" id="3.30.420.110">
    <property type="entry name" value="MutS, connector domain"/>
    <property type="match status" value="1"/>
</dbReference>
<evidence type="ECO:0000313" key="3">
    <source>
        <dbReference type="Proteomes" id="UP000281553"/>
    </source>
</evidence>
<dbReference type="Proteomes" id="UP000281553">
    <property type="component" value="Unassembled WGS sequence"/>
</dbReference>
<reference evidence="2 3" key="1">
    <citation type="submission" date="2018-11" db="EMBL/GenBank/DDBJ databases">
        <authorList>
            <consortium name="Pathogen Informatics"/>
        </authorList>
    </citation>
    <scope>NUCLEOTIDE SEQUENCE [LARGE SCALE GENOMIC DNA]</scope>
</reference>
<dbReference type="GO" id="GO:0006298">
    <property type="term" value="P:mismatch repair"/>
    <property type="evidence" value="ECO:0007669"/>
    <property type="project" value="InterPro"/>
</dbReference>
<protein>
    <submittedName>
        <fullName evidence="2">Uncharacterized protein</fullName>
    </submittedName>
</protein>
<dbReference type="EMBL" id="UYRU01058378">
    <property type="protein sequence ID" value="VDN14142.1"/>
    <property type="molecule type" value="Genomic_DNA"/>
</dbReference>
<dbReference type="GO" id="GO:0030983">
    <property type="term" value="F:mismatched DNA binding"/>
    <property type="evidence" value="ECO:0007669"/>
    <property type="project" value="InterPro"/>
</dbReference>
<dbReference type="OrthoDB" id="10252754at2759"/>
<feature type="region of interest" description="Disordered" evidence="1">
    <location>
        <begin position="1"/>
        <end position="26"/>
    </location>
</feature>
<accession>A0A3P7P1I3</accession>
<name>A0A3P7P1I3_DIBLA</name>
<evidence type="ECO:0000256" key="1">
    <source>
        <dbReference type="SAM" id="MobiDB-lite"/>
    </source>
</evidence>
<organism evidence="2 3">
    <name type="scientific">Dibothriocephalus latus</name>
    <name type="common">Fish tapeworm</name>
    <name type="synonym">Diphyllobothrium latum</name>
    <dbReference type="NCBI Taxonomy" id="60516"/>
    <lineage>
        <taxon>Eukaryota</taxon>
        <taxon>Metazoa</taxon>
        <taxon>Spiralia</taxon>
        <taxon>Lophotrochozoa</taxon>
        <taxon>Platyhelminthes</taxon>
        <taxon>Cestoda</taxon>
        <taxon>Eucestoda</taxon>
        <taxon>Diphyllobothriidea</taxon>
        <taxon>Diphyllobothriidae</taxon>
        <taxon>Dibothriocephalus</taxon>
    </lineage>
</organism>